<dbReference type="Gene3D" id="3.40.50.880">
    <property type="match status" value="1"/>
</dbReference>
<feature type="domain" description="ThuA-like" evidence="1">
    <location>
        <begin position="3"/>
        <end position="218"/>
    </location>
</feature>
<accession>A0ABU6GYE3</accession>
<evidence type="ECO:0000313" key="3">
    <source>
        <dbReference type="Proteomes" id="UP001344632"/>
    </source>
</evidence>
<dbReference type="Proteomes" id="UP001344632">
    <property type="component" value="Unassembled WGS sequence"/>
</dbReference>
<proteinExistence type="predicted"/>
<gene>
    <name evidence="2" type="ORF">P4H66_27105</name>
</gene>
<reference evidence="2 3" key="1">
    <citation type="submission" date="2023-03" db="EMBL/GenBank/DDBJ databases">
        <title>Bacillus Genome Sequencing.</title>
        <authorList>
            <person name="Dunlap C."/>
        </authorList>
    </citation>
    <scope>NUCLEOTIDE SEQUENCE [LARGE SCALE GENOMIC DNA]</scope>
    <source>
        <strain evidence="2 3">BD-525</strain>
    </source>
</reference>
<name>A0ABU6GYE3_9BACL</name>
<dbReference type="RefSeq" id="WP_326091193.1">
    <property type="nucleotide sequence ID" value="NZ_JARLKZ010000023.1"/>
</dbReference>
<dbReference type="PIRSF" id="PIRSF030013">
    <property type="entry name" value="ThuA"/>
    <property type="match status" value="1"/>
</dbReference>
<dbReference type="InterPro" id="IPR029062">
    <property type="entry name" value="Class_I_gatase-like"/>
</dbReference>
<evidence type="ECO:0000259" key="1">
    <source>
        <dbReference type="Pfam" id="PF06283"/>
    </source>
</evidence>
<sequence>MINVTIWNEFVHEKIHDEVKAVYPEGIHTVLAEGLQGSGYAITTATLDQPEHGLTEEVLNTTDVLIWWGHMAHDRVSDEITARVVKRVQEGMGLIVLHSGHFSKPFKALMGTSCDLKWREVGEQEILWNVNPSHPIAEGIDAKIILEHEEMYGEYFDIPTPDELVFISNFEGGEVFRSGCTFRRGLGKIFYFRPGHETYPTYYQPEIIKVISNGVKWANPASGNTLQFGNMQPVRALGEVPMA</sequence>
<dbReference type="EMBL" id="JARLKZ010000023">
    <property type="protein sequence ID" value="MEC0243491.1"/>
    <property type="molecule type" value="Genomic_DNA"/>
</dbReference>
<dbReference type="InterPro" id="IPR029010">
    <property type="entry name" value="ThuA-like"/>
</dbReference>
<dbReference type="SUPFAM" id="SSF52317">
    <property type="entry name" value="Class I glutamine amidotransferase-like"/>
    <property type="match status" value="1"/>
</dbReference>
<evidence type="ECO:0000313" key="2">
    <source>
        <dbReference type="EMBL" id="MEC0243491.1"/>
    </source>
</evidence>
<protein>
    <submittedName>
        <fullName evidence="2">ThuA domain-containing protein</fullName>
    </submittedName>
</protein>
<dbReference type="Pfam" id="PF06283">
    <property type="entry name" value="ThuA"/>
    <property type="match status" value="1"/>
</dbReference>
<comment type="caution">
    <text evidence="2">The sequence shown here is derived from an EMBL/GenBank/DDBJ whole genome shotgun (WGS) entry which is preliminary data.</text>
</comment>
<keyword evidence="3" id="KW-1185">Reference proteome</keyword>
<organism evidence="2 3">
    <name type="scientific">Paenibacillus dokdonensis</name>
    <dbReference type="NCBI Taxonomy" id="2567944"/>
    <lineage>
        <taxon>Bacteria</taxon>
        <taxon>Bacillati</taxon>
        <taxon>Bacillota</taxon>
        <taxon>Bacilli</taxon>
        <taxon>Bacillales</taxon>
        <taxon>Paenibacillaceae</taxon>
        <taxon>Paenibacillus</taxon>
    </lineage>
</organism>
<dbReference type="InterPro" id="IPR009381">
    <property type="entry name" value="Trehalose_catabolism_ThuA_prok"/>
</dbReference>